<dbReference type="InterPro" id="IPR000620">
    <property type="entry name" value="EamA_dom"/>
</dbReference>
<accession>A0A1N5TK66</accession>
<feature type="domain" description="EamA" evidence="7">
    <location>
        <begin position="9"/>
        <end position="139"/>
    </location>
</feature>
<name>A0A1N5TK66_9ARCH</name>
<dbReference type="Pfam" id="PF00892">
    <property type="entry name" value="EamA"/>
    <property type="match status" value="2"/>
</dbReference>
<feature type="transmembrane region" description="Helical" evidence="6">
    <location>
        <begin position="94"/>
        <end position="116"/>
    </location>
</feature>
<evidence type="ECO:0000256" key="6">
    <source>
        <dbReference type="SAM" id="Phobius"/>
    </source>
</evidence>
<keyword evidence="4 6" id="KW-1133">Transmembrane helix</keyword>
<evidence type="ECO:0000256" key="2">
    <source>
        <dbReference type="ARBA" id="ARBA00022475"/>
    </source>
</evidence>
<feature type="transmembrane region" description="Helical" evidence="6">
    <location>
        <begin position="268"/>
        <end position="285"/>
    </location>
</feature>
<feature type="transmembrane region" description="Helical" evidence="6">
    <location>
        <begin position="243"/>
        <end position="262"/>
    </location>
</feature>
<dbReference type="InterPro" id="IPR037185">
    <property type="entry name" value="EmrE-like"/>
</dbReference>
<sequence>MRMSRKNDIVLFVIMVSFWALNYPLVKFALNYVDSFTLLFYRILISLVGVLIIFNRKLRFNIRRNEIIPLFILSMLNVFIFMELWFIAETTISSSLSAILIYTYPVISTLLSIIFLKESYNRYVILGIILGFSGVIVIFFHGLISGLGIGVLIAFLGSVSWASGTIYYKKYLGGTERETTNFYQFAFAIVPALMVAGVFQPNITLFEPNLTFLIIVIIIGFPGTAIAYYAFLHLNREYRVSTISSFLFLVPALSVIFSIFLLNEIPSVYEIAGLLLVSIGIIFSAKGIKK</sequence>
<gene>
    <name evidence="8" type="ORF">CSP5_0604</name>
</gene>
<feature type="transmembrane region" description="Helical" evidence="6">
    <location>
        <begin position="38"/>
        <end position="55"/>
    </location>
</feature>
<proteinExistence type="predicted"/>
<evidence type="ECO:0000256" key="1">
    <source>
        <dbReference type="ARBA" id="ARBA00004651"/>
    </source>
</evidence>
<feature type="transmembrane region" description="Helical" evidence="6">
    <location>
        <begin position="123"/>
        <end position="143"/>
    </location>
</feature>
<evidence type="ECO:0000256" key="3">
    <source>
        <dbReference type="ARBA" id="ARBA00022692"/>
    </source>
</evidence>
<feature type="transmembrane region" description="Helical" evidence="6">
    <location>
        <begin position="211"/>
        <end position="231"/>
    </location>
</feature>
<keyword evidence="5 6" id="KW-0472">Membrane</keyword>
<reference evidence="8 9" key="1">
    <citation type="submission" date="2016-04" db="EMBL/GenBank/DDBJ databases">
        <authorList>
            <person name="Evans L.H."/>
            <person name="Alamgir A."/>
            <person name="Owens N."/>
            <person name="Weber N.D."/>
            <person name="Virtaneva K."/>
            <person name="Barbian K."/>
            <person name="Babar A."/>
            <person name="Rosenke K."/>
        </authorList>
    </citation>
    <scope>NUCLEOTIDE SEQUENCE [LARGE SCALE GENOMIC DNA]</scope>
    <source>
        <strain evidence="9">S5(T) (JCM 30642 \VKM B-2941)</strain>
    </source>
</reference>
<feature type="transmembrane region" description="Helical" evidence="6">
    <location>
        <begin position="9"/>
        <end position="26"/>
    </location>
</feature>
<feature type="domain" description="EamA" evidence="7">
    <location>
        <begin position="149"/>
        <end position="283"/>
    </location>
</feature>
<dbReference type="SUPFAM" id="SSF103481">
    <property type="entry name" value="Multidrug resistance efflux transporter EmrE"/>
    <property type="match status" value="2"/>
</dbReference>
<evidence type="ECO:0000256" key="4">
    <source>
        <dbReference type="ARBA" id="ARBA00022989"/>
    </source>
</evidence>
<evidence type="ECO:0000259" key="7">
    <source>
        <dbReference type="Pfam" id="PF00892"/>
    </source>
</evidence>
<feature type="transmembrane region" description="Helical" evidence="6">
    <location>
        <begin position="180"/>
        <end position="199"/>
    </location>
</feature>
<dbReference type="Proteomes" id="UP000195607">
    <property type="component" value="Chromosome I"/>
</dbReference>
<dbReference type="GO" id="GO:0005886">
    <property type="term" value="C:plasma membrane"/>
    <property type="evidence" value="ECO:0007669"/>
    <property type="project" value="UniProtKB-SubCell"/>
</dbReference>
<protein>
    <submittedName>
        <fullName evidence="8">DME family DMT superfamily transporter</fullName>
    </submittedName>
</protein>
<keyword evidence="2" id="KW-1003">Cell membrane</keyword>
<dbReference type="PANTHER" id="PTHR32322:SF18">
    <property type="entry name" value="S-ADENOSYLMETHIONINE_S-ADENOSYLHOMOCYSTEINE TRANSPORTER"/>
    <property type="match status" value="1"/>
</dbReference>
<feature type="transmembrane region" description="Helical" evidence="6">
    <location>
        <begin position="67"/>
        <end position="88"/>
    </location>
</feature>
<comment type="subcellular location">
    <subcellularLocation>
        <location evidence="1">Cell membrane</location>
        <topology evidence="1">Multi-pass membrane protein</topology>
    </subcellularLocation>
</comment>
<dbReference type="AlphaFoldDB" id="A0A1N5TK66"/>
<dbReference type="InterPro" id="IPR050638">
    <property type="entry name" value="AA-Vitamin_Transporters"/>
</dbReference>
<feature type="transmembrane region" description="Helical" evidence="6">
    <location>
        <begin position="149"/>
        <end position="168"/>
    </location>
</feature>
<evidence type="ECO:0000256" key="5">
    <source>
        <dbReference type="ARBA" id="ARBA00023136"/>
    </source>
</evidence>
<organism evidence="8 9">
    <name type="scientific">Cuniculiplasma divulgatum</name>
    <dbReference type="NCBI Taxonomy" id="1673428"/>
    <lineage>
        <taxon>Archaea</taxon>
        <taxon>Methanobacteriati</taxon>
        <taxon>Thermoplasmatota</taxon>
        <taxon>Thermoplasmata</taxon>
        <taxon>Thermoplasmatales</taxon>
        <taxon>Cuniculiplasmataceae</taxon>
        <taxon>Cuniculiplasma</taxon>
    </lineage>
</organism>
<dbReference type="EMBL" id="LT671858">
    <property type="protein sequence ID" value="SIM48873.1"/>
    <property type="molecule type" value="Genomic_DNA"/>
</dbReference>
<evidence type="ECO:0000313" key="9">
    <source>
        <dbReference type="Proteomes" id="UP000195607"/>
    </source>
</evidence>
<keyword evidence="3 6" id="KW-0812">Transmembrane</keyword>
<evidence type="ECO:0000313" key="8">
    <source>
        <dbReference type="EMBL" id="SIM48873.1"/>
    </source>
</evidence>
<dbReference type="PANTHER" id="PTHR32322">
    <property type="entry name" value="INNER MEMBRANE TRANSPORTER"/>
    <property type="match status" value="1"/>
</dbReference>